<evidence type="ECO:0000256" key="7">
    <source>
        <dbReference type="SAM" id="Phobius"/>
    </source>
</evidence>
<keyword evidence="9" id="KW-1185">Reference proteome</keyword>
<evidence type="ECO:0000256" key="6">
    <source>
        <dbReference type="SAM" id="MobiDB-lite"/>
    </source>
</evidence>
<dbReference type="InterPro" id="IPR007248">
    <property type="entry name" value="Mpv17_PMP22"/>
</dbReference>
<dbReference type="EMBL" id="JXJN01022928">
    <property type="status" value="NOT_ANNOTATED_CDS"/>
    <property type="molecule type" value="Genomic_DNA"/>
</dbReference>
<feature type="compositionally biased region" description="Basic and acidic residues" evidence="6">
    <location>
        <begin position="114"/>
        <end position="123"/>
    </location>
</feature>
<organism evidence="8 9">
    <name type="scientific">Glossina palpalis gambiensis</name>
    <dbReference type="NCBI Taxonomy" id="67801"/>
    <lineage>
        <taxon>Eukaryota</taxon>
        <taxon>Metazoa</taxon>
        <taxon>Ecdysozoa</taxon>
        <taxon>Arthropoda</taxon>
        <taxon>Hexapoda</taxon>
        <taxon>Insecta</taxon>
        <taxon>Pterygota</taxon>
        <taxon>Neoptera</taxon>
        <taxon>Endopterygota</taxon>
        <taxon>Diptera</taxon>
        <taxon>Brachycera</taxon>
        <taxon>Muscomorpha</taxon>
        <taxon>Hippoboscoidea</taxon>
        <taxon>Glossinidae</taxon>
        <taxon>Glossina</taxon>
    </lineage>
</organism>
<evidence type="ECO:0000256" key="2">
    <source>
        <dbReference type="ARBA" id="ARBA00006824"/>
    </source>
</evidence>
<name>A0A1B0BZ08_9MUSC</name>
<feature type="transmembrane region" description="Helical" evidence="7">
    <location>
        <begin position="324"/>
        <end position="343"/>
    </location>
</feature>
<dbReference type="GO" id="GO:0016020">
    <property type="term" value="C:membrane"/>
    <property type="evidence" value="ECO:0007669"/>
    <property type="project" value="UniProtKB-SubCell"/>
</dbReference>
<dbReference type="AlphaFoldDB" id="A0A1B0BZ08"/>
<feature type="transmembrane region" description="Helical" evidence="7">
    <location>
        <begin position="363"/>
        <end position="384"/>
    </location>
</feature>
<dbReference type="SUPFAM" id="SSF81995">
    <property type="entry name" value="beta-sandwich domain of Sec23/24"/>
    <property type="match status" value="1"/>
</dbReference>
<comment type="subcellular location">
    <subcellularLocation>
        <location evidence="1">Membrane</location>
        <topology evidence="1">Multi-pass membrane protein</topology>
    </subcellularLocation>
</comment>
<dbReference type="GO" id="GO:0005739">
    <property type="term" value="C:mitochondrion"/>
    <property type="evidence" value="ECO:0007669"/>
    <property type="project" value="TreeGrafter"/>
</dbReference>
<protein>
    <submittedName>
        <fullName evidence="8">Uncharacterized protein</fullName>
    </submittedName>
</protein>
<evidence type="ECO:0000313" key="8">
    <source>
        <dbReference type="EnsemblMetazoa" id="GPPI044723-PA"/>
    </source>
</evidence>
<dbReference type="Proteomes" id="UP000092460">
    <property type="component" value="Unassembled WGS sequence"/>
</dbReference>
<keyword evidence="3 7" id="KW-0812">Transmembrane</keyword>
<dbReference type="PANTHER" id="PTHR11266:SF75">
    <property type="entry name" value="IP10007P-RELATED"/>
    <property type="match status" value="1"/>
</dbReference>
<dbReference type="VEuPathDB" id="VectorBase:GPPI044723"/>
<feature type="region of interest" description="Disordered" evidence="6">
    <location>
        <begin position="1"/>
        <end position="25"/>
    </location>
</feature>
<evidence type="ECO:0000313" key="9">
    <source>
        <dbReference type="Proteomes" id="UP000092460"/>
    </source>
</evidence>
<sequence length="463" mass="53882">MGANNSAPQTARIENPESRITVQVSPSVVTRIENAQNQDEEKLDIKTLHNAAVRNLEDLQEREHQTSIRQYEQEQQQKQQQSQQEQSMQQPEHQKQQQQQPYENKGRSYGQQSYEKKSDEQRSYQHSYTHNLNQRRDRENGIRSTGEFLDGGKYDQYEDRQFSKCMANLENYLSRPVQWTNNIDGKILELRNELIACHRKHPGEPLCCAELAEKYQDLIFREQFLSILRFNRKSDEEGQDQDRDRDVDVDGDGGGDGDGDGNGDGDDEEHKNMLTFIKNHWRLFTTTHPLLRGSITYAVLWPTGSLIQQSLDGKNFKNYDYMRMLRFSIFGSLYVAPTLYGWVKLSTAMWPQMTLRIGLKKAAVEQISYGPFACASFFIGMSLLEGKTFKEAIEETKQKFWPTFEVAMCVWPIIQTINFSMIPEKNRIVFVSICSIIWTTFLAFMKRTDLQNSVDHQSNIQYK</sequence>
<comment type="similarity">
    <text evidence="2">Belongs to the peroxisomal membrane protein PXMP2/4 family.</text>
</comment>
<proteinExistence type="inferred from homology"/>
<dbReference type="EnsemblMetazoa" id="GPPI044723-RA">
    <property type="protein sequence ID" value="GPPI044723-PA"/>
    <property type="gene ID" value="GPPI044723"/>
</dbReference>
<dbReference type="STRING" id="67801.A0A1B0BZ08"/>
<accession>A0A1B0BZ08</accession>
<dbReference type="PANTHER" id="PTHR11266">
    <property type="entry name" value="PEROXISOMAL MEMBRANE PROTEIN 2, PXMP2 MPV17"/>
    <property type="match status" value="1"/>
</dbReference>
<reference evidence="8" key="2">
    <citation type="submission" date="2020-05" db="UniProtKB">
        <authorList>
            <consortium name="EnsemblMetazoa"/>
        </authorList>
    </citation>
    <scope>IDENTIFICATION</scope>
    <source>
        <strain evidence="8">IAEA</strain>
    </source>
</reference>
<dbReference type="Pfam" id="PF04117">
    <property type="entry name" value="Mpv17_PMP22"/>
    <property type="match status" value="1"/>
</dbReference>
<evidence type="ECO:0000256" key="5">
    <source>
        <dbReference type="ARBA" id="ARBA00023136"/>
    </source>
</evidence>
<evidence type="ECO:0000256" key="1">
    <source>
        <dbReference type="ARBA" id="ARBA00004141"/>
    </source>
</evidence>
<reference evidence="9" key="1">
    <citation type="submission" date="2015-01" db="EMBL/GenBank/DDBJ databases">
        <authorList>
            <person name="Aksoy S."/>
            <person name="Warren W."/>
            <person name="Wilson R.K."/>
        </authorList>
    </citation>
    <scope>NUCLEOTIDE SEQUENCE [LARGE SCALE GENOMIC DNA]</scope>
    <source>
        <strain evidence="9">IAEA</strain>
    </source>
</reference>
<feature type="compositionally biased region" description="Low complexity" evidence="6">
    <location>
        <begin position="73"/>
        <end position="103"/>
    </location>
</feature>
<evidence type="ECO:0000256" key="4">
    <source>
        <dbReference type="ARBA" id="ARBA00022989"/>
    </source>
</evidence>
<feature type="transmembrane region" description="Helical" evidence="7">
    <location>
        <begin position="428"/>
        <end position="445"/>
    </location>
</feature>
<feature type="region of interest" description="Disordered" evidence="6">
    <location>
        <begin position="62"/>
        <end position="153"/>
    </location>
</feature>
<feature type="compositionally biased region" description="Basic and acidic residues" evidence="6">
    <location>
        <begin position="235"/>
        <end position="248"/>
    </location>
</feature>
<keyword evidence="5 7" id="KW-0472">Membrane</keyword>
<evidence type="ECO:0000256" key="3">
    <source>
        <dbReference type="ARBA" id="ARBA00022692"/>
    </source>
</evidence>
<feature type="compositionally biased region" description="Acidic residues" evidence="6">
    <location>
        <begin position="249"/>
        <end position="267"/>
    </location>
</feature>
<keyword evidence="4 7" id="KW-1133">Transmembrane helix</keyword>
<feature type="region of interest" description="Disordered" evidence="6">
    <location>
        <begin position="235"/>
        <end position="269"/>
    </location>
</feature>